<organism evidence="13 14">
    <name type="scientific">Anaerosporobacter mobilis DSM 15930</name>
    <dbReference type="NCBI Taxonomy" id="1120996"/>
    <lineage>
        <taxon>Bacteria</taxon>
        <taxon>Bacillati</taxon>
        <taxon>Bacillota</taxon>
        <taxon>Clostridia</taxon>
        <taxon>Lachnospirales</taxon>
        <taxon>Lachnospiraceae</taxon>
        <taxon>Anaerosporobacter</taxon>
    </lineage>
</organism>
<evidence type="ECO:0000256" key="9">
    <source>
        <dbReference type="ARBA" id="ARBA00023136"/>
    </source>
</evidence>
<keyword evidence="9 11" id="KW-0472">Membrane</keyword>
<evidence type="ECO:0000313" key="13">
    <source>
        <dbReference type="EMBL" id="SHM89851.1"/>
    </source>
</evidence>
<dbReference type="InterPro" id="IPR051125">
    <property type="entry name" value="ABC-4/HrtB_transporter"/>
</dbReference>
<proteinExistence type="inferred from homology"/>
<evidence type="ECO:0000256" key="10">
    <source>
        <dbReference type="ARBA" id="ARBA00024973"/>
    </source>
</evidence>
<evidence type="ECO:0000256" key="5">
    <source>
        <dbReference type="ARBA" id="ARBA00022448"/>
    </source>
</evidence>
<evidence type="ECO:0000256" key="4">
    <source>
        <dbReference type="ARBA" id="ARBA00016962"/>
    </source>
</evidence>
<dbReference type="Proteomes" id="UP000184038">
    <property type="component" value="Unassembled WGS sequence"/>
</dbReference>
<dbReference type="GO" id="GO:0005886">
    <property type="term" value="C:plasma membrane"/>
    <property type="evidence" value="ECO:0007669"/>
    <property type="project" value="UniProtKB-SubCell"/>
</dbReference>
<comment type="similarity">
    <text evidence="2">Belongs to the ABC-4 integral membrane protein family. HrtB subfamily.</text>
</comment>
<evidence type="ECO:0000256" key="8">
    <source>
        <dbReference type="ARBA" id="ARBA00022989"/>
    </source>
</evidence>
<evidence type="ECO:0000259" key="12">
    <source>
        <dbReference type="Pfam" id="PF02687"/>
    </source>
</evidence>
<protein>
    <recommendedName>
        <fullName evidence="4">Putative hemin transport system permease protein HrtB</fullName>
    </recommendedName>
</protein>
<comment type="subunit">
    <text evidence="3">The complex is composed of two ATP-binding proteins (HrtA), two transmembrane proteins (HrtB) and a solute-binding protein.</text>
</comment>
<feature type="transmembrane region" description="Helical" evidence="11">
    <location>
        <begin position="283"/>
        <end position="313"/>
    </location>
</feature>
<dbReference type="OrthoDB" id="384327at2"/>
<name>A0A1M7MFZ5_9FIRM</name>
<feature type="transmembrane region" description="Helical" evidence="11">
    <location>
        <begin position="242"/>
        <end position="262"/>
    </location>
</feature>
<evidence type="ECO:0000256" key="3">
    <source>
        <dbReference type="ARBA" id="ARBA00011131"/>
    </source>
</evidence>
<evidence type="ECO:0000256" key="1">
    <source>
        <dbReference type="ARBA" id="ARBA00004651"/>
    </source>
</evidence>
<dbReference type="PANTHER" id="PTHR43738">
    <property type="entry name" value="ABC TRANSPORTER, MEMBRANE PROTEIN"/>
    <property type="match status" value="1"/>
</dbReference>
<evidence type="ECO:0000256" key="7">
    <source>
        <dbReference type="ARBA" id="ARBA00022692"/>
    </source>
</evidence>
<dbReference type="EMBL" id="FRCP01000021">
    <property type="protein sequence ID" value="SHM89851.1"/>
    <property type="molecule type" value="Genomic_DNA"/>
</dbReference>
<dbReference type="InterPro" id="IPR003838">
    <property type="entry name" value="ABC3_permease_C"/>
</dbReference>
<comment type="subcellular location">
    <subcellularLocation>
        <location evidence="1">Cell membrane</location>
        <topology evidence="1">Multi-pass membrane protein</topology>
    </subcellularLocation>
</comment>
<comment type="function">
    <text evidence="10">Part of the ABC transporter complex hrt involved in hemin import. Responsible for the translocation of the substrate across the membrane.</text>
</comment>
<dbReference type="Pfam" id="PF02687">
    <property type="entry name" value="FtsX"/>
    <property type="match status" value="1"/>
</dbReference>
<keyword evidence="14" id="KW-1185">Reference proteome</keyword>
<evidence type="ECO:0000313" key="14">
    <source>
        <dbReference type="Proteomes" id="UP000184038"/>
    </source>
</evidence>
<evidence type="ECO:0000256" key="6">
    <source>
        <dbReference type="ARBA" id="ARBA00022475"/>
    </source>
</evidence>
<evidence type="ECO:0000256" key="2">
    <source>
        <dbReference type="ARBA" id="ARBA00008697"/>
    </source>
</evidence>
<feature type="domain" description="ABC3 transporter permease C-terminal" evidence="12">
    <location>
        <begin position="242"/>
        <end position="353"/>
    </location>
</feature>
<feature type="transmembrane region" description="Helical" evidence="11">
    <location>
        <begin position="325"/>
        <end position="345"/>
    </location>
</feature>
<dbReference type="STRING" id="1120996.SAMN02746066_03792"/>
<reference evidence="13 14" key="1">
    <citation type="submission" date="2016-11" db="EMBL/GenBank/DDBJ databases">
        <authorList>
            <person name="Jaros S."/>
            <person name="Januszkiewicz K."/>
            <person name="Wedrychowicz H."/>
        </authorList>
    </citation>
    <scope>NUCLEOTIDE SEQUENCE [LARGE SCALE GENOMIC DNA]</scope>
    <source>
        <strain evidence="13 14">DSM 15930</strain>
    </source>
</reference>
<keyword evidence="7 11" id="KW-0812">Transmembrane</keyword>
<evidence type="ECO:0000256" key="11">
    <source>
        <dbReference type="SAM" id="Phobius"/>
    </source>
</evidence>
<dbReference type="PANTHER" id="PTHR43738:SF1">
    <property type="entry name" value="HEMIN TRANSPORT SYSTEM PERMEASE PROTEIN HRTB-RELATED"/>
    <property type="match status" value="1"/>
</dbReference>
<dbReference type="AlphaFoldDB" id="A0A1M7MFZ5"/>
<sequence>MFLAIKDLKYNKARYSLIVSMLILLTFMVLFLSGLANGLSLATSASIKNARANHYIISDDADSIITRSTVTKEQFQEVKGMTSSEVTPINLMRMSMYEKDKQEKLDVTYLAVDAESFMMPPIIDGSEFSGDENSILLNRSFLEEEISIGDTVVDSASGIEMKVTGFVKDQMYGHSAVGIISLNTLKDIRTKINKNDEVKYNAIAIKGQDIDNIELTNAEVISKDDVINNIPGHSQEQMSINMILWVLVIVSAAILGVFFYIITTQKLTEFGVMKALGMEMKTLSATIITQVLILAGGSMLVGNVLTFAISSILPSSMPFSLQCGPAGIISLAFVIISIVVSLVSLRKVAKIDPLMAIGGHE</sequence>
<keyword evidence="5" id="KW-0813">Transport</keyword>
<accession>A0A1M7MFZ5</accession>
<dbReference type="RefSeq" id="WP_073290266.1">
    <property type="nucleotide sequence ID" value="NZ_FRCP01000021.1"/>
</dbReference>
<keyword evidence="6" id="KW-1003">Cell membrane</keyword>
<keyword evidence="8 11" id="KW-1133">Transmembrane helix</keyword>
<gene>
    <name evidence="13" type="ORF">SAMN02746066_03792</name>
</gene>